<organism evidence="9 10">
    <name type="scientific">Acacia crassicarpa</name>
    <name type="common">northern wattle</name>
    <dbReference type="NCBI Taxonomy" id="499986"/>
    <lineage>
        <taxon>Eukaryota</taxon>
        <taxon>Viridiplantae</taxon>
        <taxon>Streptophyta</taxon>
        <taxon>Embryophyta</taxon>
        <taxon>Tracheophyta</taxon>
        <taxon>Spermatophyta</taxon>
        <taxon>Magnoliopsida</taxon>
        <taxon>eudicotyledons</taxon>
        <taxon>Gunneridae</taxon>
        <taxon>Pentapetalae</taxon>
        <taxon>rosids</taxon>
        <taxon>fabids</taxon>
        <taxon>Fabales</taxon>
        <taxon>Fabaceae</taxon>
        <taxon>Caesalpinioideae</taxon>
        <taxon>mimosoid clade</taxon>
        <taxon>Acacieae</taxon>
        <taxon>Acacia</taxon>
    </lineage>
</organism>
<dbReference type="FunFam" id="1.10.10.60:FF:000079">
    <property type="entry name" value="MYB transcription factor"/>
    <property type="match status" value="1"/>
</dbReference>
<dbReference type="InterPro" id="IPR001005">
    <property type="entry name" value="SANT/Myb"/>
</dbReference>
<dbReference type="EMBL" id="JAWXYG010000002">
    <property type="protein sequence ID" value="KAK4280797.1"/>
    <property type="molecule type" value="Genomic_DNA"/>
</dbReference>
<keyword evidence="4" id="KW-0238">DNA-binding</keyword>
<evidence type="ECO:0000313" key="9">
    <source>
        <dbReference type="EMBL" id="KAK4280797.1"/>
    </source>
</evidence>
<dbReference type="InterPro" id="IPR009057">
    <property type="entry name" value="Homeodomain-like_sf"/>
</dbReference>
<proteinExistence type="predicted"/>
<dbReference type="Proteomes" id="UP001293593">
    <property type="component" value="Unassembled WGS sequence"/>
</dbReference>
<keyword evidence="6" id="KW-0539">Nucleus</keyword>
<dbReference type="InterPro" id="IPR044676">
    <property type="entry name" value="EOBI/EOBII-like_plant"/>
</dbReference>
<feature type="domain" description="HTH myb-type" evidence="8">
    <location>
        <begin position="14"/>
        <end position="66"/>
    </location>
</feature>
<dbReference type="PANTHER" id="PTHR45675:SF117">
    <property type="entry name" value="MYB-RELATED PROTEIN MYBAS2-LIKE"/>
    <property type="match status" value="1"/>
</dbReference>
<evidence type="ECO:0000313" key="10">
    <source>
        <dbReference type="Proteomes" id="UP001293593"/>
    </source>
</evidence>
<evidence type="ECO:0000256" key="4">
    <source>
        <dbReference type="ARBA" id="ARBA00023125"/>
    </source>
</evidence>
<dbReference type="Gene3D" id="1.10.10.60">
    <property type="entry name" value="Homeodomain-like"/>
    <property type="match status" value="2"/>
</dbReference>
<evidence type="ECO:0000259" key="7">
    <source>
        <dbReference type="PROSITE" id="PS50090"/>
    </source>
</evidence>
<dbReference type="GO" id="GO:0043565">
    <property type="term" value="F:sequence-specific DNA binding"/>
    <property type="evidence" value="ECO:0007669"/>
    <property type="project" value="InterPro"/>
</dbReference>
<dbReference type="FunFam" id="1.10.10.60:FF:000011">
    <property type="entry name" value="Myb transcription factor"/>
    <property type="match status" value="1"/>
</dbReference>
<protein>
    <recommendedName>
        <fullName evidence="11">MYB transcription factor</fullName>
    </recommendedName>
</protein>
<dbReference type="InterPro" id="IPR017930">
    <property type="entry name" value="Myb_dom"/>
</dbReference>
<comment type="caution">
    <text evidence="9">The sequence shown here is derived from an EMBL/GenBank/DDBJ whole genome shotgun (WGS) entry which is preliminary data.</text>
</comment>
<dbReference type="Pfam" id="PF00249">
    <property type="entry name" value="Myb_DNA-binding"/>
    <property type="match status" value="2"/>
</dbReference>
<accession>A0AAE1N0T6</accession>
<evidence type="ECO:0000259" key="8">
    <source>
        <dbReference type="PROSITE" id="PS51294"/>
    </source>
</evidence>
<dbReference type="AlphaFoldDB" id="A0AAE1N0T6"/>
<dbReference type="PROSITE" id="PS51294">
    <property type="entry name" value="HTH_MYB"/>
    <property type="match status" value="2"/>
</dbReference>
<dbReference type="CDD" id="cd00167">
    <property type="entry name" value="SANT"/>
    <property type="match status" value="2"/>
</dbReference>
<evidence type="ECO:0000256" key="3">
    <source>
        <dbReference type="ARBA" id="ARBA00023015"/>
    </source>
</evidence>
<name>A0AAE1N0T6_9FABA</name>
<evidence type="ECO:0000256" key="2">
    <source>
        <dbReference type="ARBA" id="ARBA00022737"/>
    </source>
</evidence>
<keyword evidence="2" id="KW-0677">Repeat</keyword>
<feature type="domain" description="HTH myb-type" evidence="8">
    <location>
        <begin position="67"/>
        <end position="121"/>
    </location>
</feature>
<gene>
    <name evidence="9" type="ORF">QN277_012372</name>
</gene>
<sequence length="302" mass="34584">MSSSKSESSCSEDDNELRRGPWTLEEDTLLTQYISANGEGRWNLLAQRSGLKRTGKSCRLRWLNYLNPQVRRGNLTPEEQILILEFHSKWGNRWSKIAQHLPGRTDNEIKNYWRTRIQKQARHLNIDTNSTEFKEIVRRFWMPRLMQKARETSASANLPSAMSIQNEMIPLPIDNVSQCSEIGTVPTQMIPWQGPGVMNETLVQNSSCLSSSSSESSNIPELSQFQALDNSDMSSFMYDGWYYVNGNTYDMETFSPATTVTTSEADMAGNWMNNDVSSCSMWGMDELWQFKNLQGQEFRGVP</sequence>
<comment type="subcellular location">
    <subcellularLocation>
        <location evidence="1">Nucleus</location>
    </subcellularLocation>
</comment>
<dbReference type="PROSITE" id="PS50090">
    <property type="entry name" value="MYB_LIKE"/>
    <property type="match status" value="2"/>
</dbReference>
<feature type="domain" description="Myb-like" evidence="7">
    <location>
        <begin position="67"/>
        <end position="117"/>
    </location>
</feature>
<evidence type="ECO:0000256" key="5">
    <source>
        <dbReference type="ARBA" id="ARBA00023163"/>
    </source>
</evidence>
<evidence type="ECO:0000256" key="6">
    <source>
        <dbReference type="ARBA" id="ARBA00023242"/>
    </source>
</evidence>
<dbReference type="SMART" id="SM00717">
    <property type="entry name" value="SANT"/>
    <property type="match status" value="2"/>
</dbReference>
<dbReference type="GO" id="GO:0005634">
    <property type="term" value="C:nucleus"/>
    <property type="evidence" value="ECO:0007669"/>
    <property type="project" value="UniProtKB-SubCell"/>
</dbReference>
<dbReference type="PANTHER" id="PTHR45675">
    <property type="entry name" value="MYB TRANSCRIPTION FACTOR-RELATED-RELATED"/>
    <property type="match status" value="1"/>
</dbReference>
<dbReference type="GO" id="GO:0003700">
    <property type="term" value="F:DNA-binding transcription factor activity"/>
    <property type="evidence" value="ECO:0007669"/>
    <property type="project" value="InterPro"/>
</dbReference>
<dbReference type="SUPFAM" id="SSF46689">
    <property type="entry name" value="Homeodomain-like"/>
    <property type="match status" value="1"/>
</dbReference>
<feature type="domain" description="Myb-like" evidence="7">
    <location>
        <begin position="14"/>
        <end position="66"/>
    </location>
</feature>
<keyword evidence="5" id="KW-0804">Transcription</keyword>
<evidence type="ECO:0000256" key="1">
    <source>
        <dbReference type="ARBA" id="ARBA00004123"/>
    </source>
</evidence>
<evidence type="ECO:0008006" key="11">
    <source>
        <dbReference type="Google" id="ProtNLM"/>
    </source>
</evidence>
<reference evidence="9" key="1">
    <citation type="submission" date="2023-10" db="EMBL/GenBank/DDBJ databases">
        <title>Chromosome-level genome of the transformable northern wattle, Acacia crassicarpa.</title>
        <authorList>
            <person name="Massaro I."/>
            <person name="Sinha N.R."/>
            <person name="Poethig S."/>
            <person name="Leichty A.R."/>
        </authorList>
    </citation>
    <scope>NUCLEOTIDE SEQUENCE</scope>
    <source>
        <strain evidence="9">Acra3RX</strain>
        <tissue evidence="9">Leaf</tissue>
    </source>
</reference>
<keyword evidence="10" id="KW-1185">Reference proteome</keyword>
<keyword evidence="3" id="KW-0805">Transcription regulation</keyword>